<proteinExistence type="inferred from homology"/>
<evidence type="ECO:0000256" key="3">
    <source>
        <dbReference type="ARBA" id="ARBA00023002"/>
    </source>
</evidence>
<evidence type="ECO:0000256" key="4">
    <source>
        <dbReference type="RuleBase" id="RU000363"/>
    </source>
</evidence>
<evidence type="ECO:0000256" key="1">
    <source>
        <dbReference type="ARBA" id="ARBA00006484"/>
    </source>
</evidence>
<dbReference type="InterPro" id="IPR002347">
    <property type="entry name" value="SDR_fam"/>
</dbReference>
<dbReference type="Proteomes" id="UP000808914">
    <property type="component" value="Unassembled WGS sequence"/>
</dbReference>
<gene>
    <name evidence="5" type="ORF">JOD45_002143</name>
</gene>
<keyword evidence="2" id="KW-0521">NADP</keyword>
<protein>
    <submittedName>
        <fullName evidence="5">NAD(P)-dependent dehydrogenase (Short-subunit alcohol dehydrogenase family)</fullName>
    </submittedName>
</protein>
<sequence length="210" mass="22176">MIGARDEKKGQEAAALLKKENINAEAIVLDVTNEDTIKAAAQQIDKAFGSLNVLINNAGINVDNGKSPSQLALDELQKTFETNVFGTFAVTKALLPLIKKSSSGRIVNLSSSLGSLTLNSDPESGFFNYIALAYMSSKAAVNALTILFAKELKDFPIKVNSADPGYTATDLTGYVGHPVAEGASIVVHLATLTEDGPTGGFFDKNGIVPW</sequence>
<evidence type="ECO:0000313" key="6">
    <source>
        <dbReference type="Proteomes" id="UP000808914"/>
    </source>
</evidence>
<dbReference type="EMBL" id="JAFBER010000013">
    <property type="protein sequence ID" value="MBM7645918.1"/>
    <property type="molecule type" value="Genomic_DNA"/>
</dbReference>
<dbReference type="Gene3D" id="3.40.50.720">
    <property type="entry name" value="NAD(P)-binding Rossmann-like Domain"/>
    <property type="match status" value="1"/>
</dbReference>
<reference evidence="5 6" key="1">
    <citation type="submission" date="2021-01" db="EMBL/GenBank/DDBJ databases">
        <title>Genomic Encyclopedia of Type Strains, Phase IV (KMG-IV): sequencing the most valuable type-strain genomes for metagenomic binning, comparative biology and taxonomic classification.</title>
        <authorList>
            <person name="Goeker M."/>
        </authorList>
    </citation>
    <scope>NUCLEOTIDE SEQUENCE [LARGE SCALE GENOMIC DNA]</scope>
    <source>
        <strain evidence="5 6">DSM 28236</strain>
    </source>
</reference>
<accession>A0ABS2Q0V4</accession>
<dbReference type="SUPFAM" id="SSF51735">
    <property type="entry name" value="NAD(P)-binding Rossmann-fold domains"/>
    <property type="match status" value="1"/>
</dbReference>
<keyword evidence="6" id="KW-1185">Reference proteome</keyword>
<comment type="caution">
    <text evidence="5">The sequence shown here is derived from an EMBL/GenBank/DDBJ whole genome shotgun (WGS) entry which is preliminary data.</text>
</comment>
<dbReference type="PRINTS" id="PR00080">
    <property type="entry name" value="SDRFAMILY"/>
</dbReference>
<keyword evidence="3" id="KW-0560">Oxidoreductase</keyword>
<dbReference type="Pfam" id="PF00106">
    <property type="entry name" value="adh_short"/>
    <property type="match status" value="1"/>
</dbReference>
<comment type="similarity">
    <text evidence="1 4">Belongs to the short-chain dehydrogenases/reductases (SDR) family.</text>
</comment>
<evidence type="ECO:0000313" key="5">
    <source>
        <dbReference type="EMBL" id="MBM7645918.1"/>
    </source>
</evidence>
<dbReference type="PRINTS" id="PR00081">
    <property type="entry name" value="GDHRDH"/>
</dbReference>
<organism evidence="5 6">
    <name type="scientific">Scopulibacillus daqui</name>
    <dbReference type="NCBI Taxonomy" id="1469162"/>
    <lineage>
        <taxon>Bacteria</taxon>
        <taxon>Bacillati</taxon>
        <taxon>Bacillota</taxon>
        <taxon>Bacilli</taxon>
        <taxon>Bacillales</taxon>
        <taxon>Sporolactobacillaceae</taxon>
        <taxon>Scopulibacillus</taxon>
    </lineage>
</organism>
<dbReference type="InterPro" id="IPR036291">
    <property type="entry name" value="NAD(P)-bd_dom_sf"/>
</dbReference>
<name>A0ABS2Q0V4_9BACL</name>
<dbReference type="PANTHER" id="PTHR43490:SF99">
    <property type="entry name" value="SHORT-CHAIN DEHYDROGENASE_REDUCTASE"/>
    <property type="match status" value="1"/>
</dbReference>
<dbReference type="PANTHER" id="PTHR43490">
    <property type="entry name" value="(+)-NEOMENTHOL DEHYDROGENASE"/>
    <property type="match status" value="1"/>
</dbReference>
<evidence type="ECO:0000256" key="2">
    <source>
        <dbReference type="ARBA" id="ARBA00022857"/>
    </source>
</evidence>